<accession>A0A5B7D543</accession>
<evidence type="ECO:0000313" key="1">
    <source>
        <dbReference type="EMBL" id="MPC15273.1"/>
    </source>
</evidence>
<gene>
    <name evidence="1" type="ORF">E2C01_008059</name>
</gene>
<sequence length="191" mass="20817">MGPGDCIEIQRLVDLPSRRSSTAEQRTQPTQFAVCSRPAGSLRPLGYPRGLSLHAALLATNLFPNLFILMFTMVVDLHLQCPCLYGGQGFRHCPPHLLPPSTFPPSAHLRKHATKSSISCRRSAATPPLVTPLLLTPAATCLHLPPLAGRQITTHPPMIPRVVSGLESNSELVPHRLGLMDHHNPVLKLVH</sequence>
<dbReference type="Proteomes" id="UP000324222">
    <property type="component" value="Unassembled WGS sequence"/>
</dbReference>
<keyword evidence="2" id="KW-1185">Reference proteome</keyword>
<reference evidence="1 2" key="1">
    <citation type="submission" date="2019-05" db="EMBL/GenBank/DDBJ databases">
        <title>Another draft genome of Portunus trituberculatus and its Hox gene families provides insights of decapod evolution.</title>
        <authorList>
            <person name="Jeong J.-H."/>
            <person name="Song I."/>
            <person name="Kim S."/>
            <person name="Choi T."/>
            <person name="Kim D."/>
            <person name="Ryu S."/>
            <person name="Kim W."/>
        </authorList>
    </citation>
    <scope>NUCLEOTIDE SEQUENCE [LARGE SCALE GENOMIC DNA]</scope>
    <source>
        <tissue evidence="1">Muscle</tissue>
    </source>
</reference>
<protein>
    <submittedName>
        <fullName evidence="1">Uncharacterized protein</fullName>
    </submittedName>
</protein>
<comment type="caution">
    <text evidence="1">The sequence shown here is derived from an EMBL/GenBank/DDBJ whole genome shotgun (WGS) entry which is preliminary data.</text>
</comment>
<organism evidence="1 2">
    <name type="scientific">Portunus trituberculatus</name>
    <name type="common">Swimming crab</name>
    <name type="synonym">Neptunus trituberculatus</name>
    <dbReference type="NCBI Taxonomy" id="210409"/>
    <lineage>
        <taxon>Eukaryota</taxon>
        <taxon>Metazoa</taxon>
        <taxon>Ecdysozoa</taxon>
        <taxon>Arthropoda</taxon>
        <taxon>Crustacea</taxon>
        <taxon>Multicrustacea</taxon>
        <taxon>Malacostraca</taxon>
        <taxon>Eumalacostraca</taxon>
        <taxon>Eucarida</taxon>
        <taxon>Decapoda</taxon>
        <taxon>Pleocyemata</taxon>
        <taxon>Brachyura</taxon>
        <taxon>Eubrachyura</taxon>
        <taxon>Portunoidea</taxon>
        <taxon>Portunidae</taxon>
        <taxon>Portuninae</taxon>
        <taxon>Portunus</taxon>
    </lineage>
</organism>
<dbReference type="AlphaFoldDB" id="A0A5B7D543"/>
<name>A0A5B7D543_PORTR</name>
<proteinExistence type="predicted"/>
<evidence type="ECO:0000313" key="2">
    <source>
        <dbReference type="Proteomes" id="UP000324222"/>
    </source>
</evidence>
<dbReference type="EMBL" id="VSRR010000413">
    <property type="protein sequence ID" value="MPC15273.1"/>
    <property type="molecule type" value="Genomic_DNA"/>
</dbReference>